<dbReference type="Gene3D" id="3.40.50.1980">
    <property type="entry name" value="Nitrogenase molybdenum iron protein domain"/>
    <property type="match status" value="2"/>
</dbReference>
<feature type="chain" id="PRO_5012573337" evidence="5">
    <location>
        <begin position="24"/>
        <end position="298"/>
    </location>
</feature>
<dbReference type="GO" id="GO:0046872">
    <property type="term" value="F:metal ion binding"/>
    <property type="evidence" value="ECO:0007669"/>
    <property type="project" value="InterPro"/>
</dbReference>
<dbReference type="InterPro" id="IPR006127">
    <property type="entry name" value="ZnuA-like"/>
</dbReference>
<dbReference type="PANTHER" id="PTHR42953:SF3">
    <property type="entry name" value="HIGH-AFFINITY ZINC UPTAKE SYSTEM PROTEIN ZNUA"/>
    <property type="match status" value="1"/>
</dbReference>
<organism evidence="6 7">
    <name type="scientific">Clostridium thermobutyricum DSM 4928</name>
    <dbReference type="NCBI Taxonomy" id="1121339"/>
    <lineage>
        <taxon>Bacteria</taxon>
        <taxon>Bacillati</taxon>
        <taxon>Bacillota</taxon>
        <taxon>Clostridia</taxon>
        <taxon>Eubacteriales</taxon>
        <taxon>Clostridiaceae</taxon>
        <taxon>Clostridium</taxon>
    </lineage>
</organism>
<comment type="similarity">
    <text evidence="1 4">Belongs to the bacterial solute-binding protein 9 family.</text>
</comment>
<dbReference type="GO" id="GO:0007155">
    <property type="term" value="P:cell adhesion"/>
    <property type="evidence" value="ECO:0007669"/>
    <property type="project" value="InterPro"/>
</dbReference>
<dbReference type="Pfam" id="PF01297">
    <property type="entry name" value="ZnuA"/>
    <property type="match status" value="1"/>
</dbReference>
<dbReference type="GO" id="GO:0030001">
    <property type="term" value="P:metal ion transport"/>
    <property type="evidence" value="ECO:0007669"/>
    <property type="project" value="InterPro"/>
</dbReference>
<name>A0A1V4SZ70_9CLOT</name>
<evidence type="ECO:0000256" key="3">
    <source>
        <dbReference type="ARBA" id="ARBA00022729"/>
    </source>
</evidence>
<dbReference type="SUPFAM" id="SSF53807">
    <property type="entry name" value="Helical backbone' metal receptor"/>
    <property type="match status" value="1"/>
</dbReference>
<dbReference type="AlphaFoldDB" id="A0A1V4SZ70"/>
<dbReference type="PANTHER" id="PTHR42953">
    <property type="entry name" value="HIGH-AFFINITY ZINC UPTAKE SYSTEM PROTEIN ZNUA-RELATED"/>
    <property type="match status" value="1"/>
</dbReference>
<evidence type="ECO:0000313" key="6">
    <source>
        <dbReference type="EMBL" id="OPX49190.1"/>
    </source>
</evidence>
<sequence length="298" mass="33432">MKKIITILTIGVLALLAVGCSKTDSNSESKVNENGKIKITASIFPVAEITKAIGGDKVDVLTLVPKGQEPHHFEPNTGAFKELLSSKMFIYNGLGMEEWLNDVSAKLKENNILSVDSSNGVDVLKDGDKIDPHVWLSLKQVQVQAKNIKDALIKEDPKNESYYNENYEKFIKDCNDLYNEYKPKFEELKNKNFVTGHAAFGYLCRDFGLTQESVSSLYADGEPTPGKLQELVNYCREHNVKVIFSGTLSEPKTSETLAKEVGAKVVKIYTLESQYDDKTYLEAMKYNLDTIYNSMKEN</sequence>
<proteinExistence type="inferred from homology"/>
<dbReference type="PRINTS" id="PR00690">
    <property type="entry name" value="ADHESNFAMILY"/>
</dbReference>
<evidence type="ECO:0000256" key="1">
    <source>
        <dbReference type="ARBA" id="ARBA00011028"/>
    </source>
</evidence>
<keyword evidence="2 4" id="KW-0813">Transport</keyword>
<accession>A0A1V4SZ70</accession>
<feature type="signal peptide" evidence="5">
    <location>
        <begin position="1"/>
        <end position="23"/>
    </location>
</feature>
<dbReference type="PRINTS" id="PR00691">
    <property type="entry name" value="ADHESINB"/>
</dbReference>
<dbReference type="InterPro" id="IPR006128">
    <property type="entry name" value="Lipoprotein_PsaA-like"/>
</dbReference>
<dbReference type="InterPro" id="IPR006129">
    <property type="entry name" value="AdhesinB"/>
</dbReference>
<evidence type="ECO:0000256" key="2">
    <source>
        <dbReference type="ARBA" id="ARBA00022448"/>
    </source>
</evidence>
<dbReference type="RefSeq" id="WP_080022234.1">
    <property type="nucleotide sequence ID" value="NZ_LTAY01000026.1"/>
</dbReference>
<dbReference type="EMBL" id="LTAY01000026">
    <property type="protein sequence ID" value="OPX49190.1"/>
    <property type="molecule type" value="Genomic_DNA"/>
</dbReference>
<evidence type="ECO:0000313" key="7">
    <source>
        <dbReference type="Proteomes" id="UP000191448"/>
    </source>
</evidence>
<evidence type="ECO:0000256" key="4">
    <source>
        <dbReference type="RuleBase" id="RU003512"/>
    </source>
</evidence>
<comment type="caution">
    <text evidence="6">The sequence shown here is derived from an EMBL/GenBank/DDBJ whole genome shotgun (WGS) entry which is preliminary data.</text>
</comment>
<dbReference type="InterPro" id="IPR050492">
    <property type="entry name" value="Bact_metal-bind_prot9"/>
</dbReference>
<gene>
    <name evidence="6" type="primary">znuA_2</name>
    <name evidence="6" type="ORF">CLTHE_09450</name>
</gene>
<reference evidence="6 7" key="1">
    <citation type="submission" date="2016-02" db="EMBL/GenBank/DDBJ databases">
        <title>Genome sequence of Clostridium thermobutyricum DSM 4928.</title>
        <authorList>
            <person name="Poehlein A."/>
            <person name="Daniel R."/>
        </authorList>
    </citation>
    <scope>NUCLEOTIDE SEQUENCE [LARGE SCALE GENOMIC DNA]</scope>
    <source>
        <strain evidence="6 7">DSM 4928</strain>
    </source>
</reference>
<dbReference type="OrthoDB" id="9810636at2"/>
<dbReference type="Proteomes" id="UP000191448">
    <property type="component" value="Unassembled WGS sequence"/>
</dbReference>
<dbReference type="PROSITE" id="PS51257">
    <property type="entry name" value="PROKAR_LIPOPROTEIN"/>
    <property type="match status" value="1"/>
</dbReference>
<keyword evidence="3 5" id="KW-0732">Signal</keyword>
<evidence type="ECO:0000256" key="5">
    <source>
        <dbReference type="SAM" id="SignalP"/>
    </source>
</evidence>
<protein>
    <submittedName>
        <fullName evidence="6">High-affinity zinc uptake system binding-protein ZnuA</fullName>
    </submittedName>
</protein>